<evidence type="ECO:0000256" key="8">
    <source>
        <dbReference type="ARBA" id="ARBA00023136"/>
    </source>
</evidence>
<feature type="compositionally biased region" description="Low complexity" evidence="12">
    <location>
        <begin position="1062"/>
        <end position="1072"/>
    </location>
</feature>
<dbReference type="Gene3D" id="2.170.300.10">
    <property type="entry name" value="Tie2 ligand-binding domain superfamily"/>
    <property type="match status" value="1"/>
</dbReference>
<evidence type="ECO:0000256" key="5">
    <source>
        <dbReference type="ARBA" id="ARBA00022737"/>
    </source>
</evidence>
<dbReference type="STRING" id="2018661.A0A2A2LQM4"/>
<feature type="compositionally biased region" description="Polar residues" evidence="12">
    <location>
        <begin position="814"/>
        <end position="823"/>
    </location>
</feature>
<proteinExistence type="predicted"/>
<dbReference type="InterPro" id="IPR001881">
    <property type="entry name" value="EGF-like_Ca-bd_dom"/>
</dbReference>
<dbReference type="GO" id="GO:0007160">
    <property type="term" value="P:cell-matrix adhesion"/>
    <property type="evidence" value="ECO:0007669"/>
    <property type="project" value="InterPro"/>
</dbReference>
<dbReference type="SMART" id="SM00179">
    <property type="entry name" value="EGF_CA"/>
    <property type="match status" value="1"/>
</dbReference>
<dbReference type="CDD" id="cd00054">
    <property type="entry name" value="EGF_CA"/>
    <property type="match status" value="1"/>
</dbReference>
<accession>A0A2A2LQM4</accession>
<dbReference type="FunFam" id="2.10.25.10:FF:000202">
    <property type="entry name" value="Multiple epidermal growth factor-like domains 8"/>
    <property type="match status" value="1"/>
</dbReference>
<dbReference type="InterPro" id="IPR018097">
    <property type="entry name" value="EGF_Ca-bd_CS"/>
</dbReference>
<dbReference type="InterPro" id="IPR009030">
    <property type="entry name" value="Growth_fac_rcpt_cys_sf"/>
</dbReference>
<feature type="chain" id="PRO_5012765097" description="EGF-like domain-containing protein" evidence="14">
    <location>
        <begin position="26"/>
        <end position="1109"/>
    </location>
</feature>
<organism evidence="17 18">
    <name type="scientific">Diploscapter pachys</name>
    <dbReference type="NCBI Taxonomy" id="2018661"/>
    <lineage>
        <taxon>Eukaryota</taxon>
        <taxon>Metazoa</taxon>
        <taxon>Ecdysozoa</taxon>
        <taxon>Nematoda</taxon>
        <taxon>Chromadorea</taxon>
        <taxon>Rhabditida</taxon>
        <taxon>Rhabditina</taxon>
        <taxon>Rhabditomorpha</taxon>
        <taxon>Rhabditoidea</taxon>
        <taxon>Rhabditidae</taxon>
        <taxon>Diploscapter</taxon>
    </lineage>
</organism>
<dbReference type="AlphaFoldDB" id="A0A2A2LQM4"/>
<comment type="caution">
    <text evidence="17">The sequence shown here is derived from an EMBL/GenBank/DDBJ whole genome shotgun (WGS) entry which is preliminary data.</text>
</comment>
<evidence type="ECO:0000256" key="6">
    <source>
        <dbReference type="ARBA" id="ARBA00022837"/>
    </source>
</evidence>
<keyword evidence="6" id="KW-0106">Calcium</keyword>
<dbReference type="PROSITE" id="PS00010">
    <property type="entry name" value="ASX_HYDROXYL"/>
    <property type="match status" value="1"/>
</dbReference>
<dbReference type="Pfam" id="PF06119">
    <property type="entry name" value="NIDO"/>
    <property type="match status" value="2"/>
</dbReference>
<dbReference type="PROSITE" id="PS01187">
    <property type="entry name" value="EGF_CA"/>
    <property type="match status" value="1"/>
</dbReference>
<dbReference type="InterPro" id="IPR051495">
    <property type="entry name" value="Epithelial_Barrier/Signaling"/>
</dbReference>
<feature type="compositionally biased region" description="Polar residues" evidence="12">
    <location>
        <begin position="1097"/>
        <end position="1109"/>
    </location>
</feature>
<sequence>MGAPPWWAGGFVLLPLLLLLTCLSAMRLDPERIATRLRIEREIEIDKLEALESVNSSISRKRGIRQALGQPKEISIQVTAPLFSSRLYEYGIAAGDVQLPKSLDIGQRIDLANPIVFFGEEFLTLYILSNGGIGFDQSSRTYKASVLPSEGLKLIAPFWNRNDLRNGGNVYYREITKGRVLERGQAEIRFQYDKNLKVVSALLVTWEKMQPVGAAALPDENTNTFQAAIFVTENGTFANFIYSNIGWTQGAEAGFNKGDGKTHFALHTSGTGNIMFLEEYGNTGIPGEWMFEFSQNKIIRCKAGIKGNTCDEECGKGEFGVDCEGCCRCTELGACHPVTGECQKGGCTTCWIGSNCQTRSPECKSQKSSNKKCAPNALSFEDYDRCGEPSQRCRCLSGFQGDGYKMCKDIDECAQPRTCHPNAVCTNTPGKFFCSCKSGYSGDGIKECSLSFLLPNENHHILPKARAARLDWQLKHPLNIFGKVRDKITLSTTGLIGISELPNDMKSLSEMSGIEAIAPFYADIDMDKGNGKMTVKEITDSETLGRLTRSINAQYGDTDFLAQSAVIVTLDNVTNGQASTKGNNLQTVLIGGVDSQQKPKTFVQLLYKDVPWGDTAESGILSGEAQSSILLPGSGTAGMSQLATLSNVKQPGVWIYRIDESSVHSCPKESLAPPYCDHLQPATTTQKYISNRLPDARANLNEKSESLMLPPDFEFPRTIKPTFIEKPKGQAGNARPNAKNANRQKPRPQFGSTPHKPLVSLSDEDFEAIGPDAFEATFPPFVTVIPEIFVDNKKDSKKNQPLSRSRPLPDFSTDESSQKSTVSPIDRHATQPQLQHRQTTTASAFTTTIQPTAESTFPTFSDSFEETTHRMHKMPSTRMPEPDPETIVVGRVEEQETLDSLEPITEEVITTTRAIQVLTTSPKILRTKPTTAAPKKRLPPQIVTAATTPPVIATGDKQEHHAAKLAIIIPTGIVAVWLILLCLIASVVCCKKRTTEAQLREIYGPTYAVRPTAYNFKTRNPSNNMDPYEDHLEKAARLSSEMNAYGQNRTSLYGSYWNMNNHSPSSQPTGSSGSSGSGSGQRNGRNHSGGGPAPYTTGFNQNRYYSGRY</sequence>
<dbReference type="SUPFAM" id="SSF57184">
    <property type="entry name" value="Growth factor receptor domain"/>
    <property type="match status" value="1"/>
</dbReference>
<comment type="subcellular location">
    <subcellularLocation>
        <location evidence="1">Membrane</location>
        <topology evidence="1">Single-pass type I membrane protein</topology>
    </subcellularLocation>
</comment>
<evidence type="ECO:0000259" key="16">
    <source>
        <dbReference type="PROSITE" id="PS51220"/>
    </source>
</evidence>
<name>A0A2A2LQM4_9BILA</name>
<feature type="domain" description="NIDO" evidence="16">
    <location>
        <begin position="519"/>
        <end position="661"/>
    </location>
</feature>
<dbReference type="InterPro" id="IPR000742">
    <property type="entry name" value="EGF"/>
</dbReference>
<keyword evidence="8 13" id="KW-0472">Membrane</keyword>
<feature type="region of interest" description="Disordered" evidence="12">
    <location>
        <begin position="723"/>
        <end position="759"/>
    </location>
</feature>
<dbReference type="EMBL" id="LIAE01006518">
    <property type="protein sequence ID" value="PAV88480.1"/>
    <property type="molecule type" value="Genomic_DNA"/>
</dbReference>
<dbReference type="GO" id="GO:0016020">
    <property type="term" value="C:membrane"/>
    <property type="evidence" value="ECO:0007669"/>
    <property type="project" value="UniProtKB-SubCell"/>
</dbReference>
<feature type="region of interest" description="Disordered" evidence="12">
    <location>
        <begin position="794"/>
        <end position="842"/>
    </location>
</feature>
<dbReference type="Proteomes" id="UP000218231">
    <property type="component" value="Unassembled WGS sequence"/>
</dbReference>
<evidence type="ECO:0000313" key="18">
    <source>
        <dbReference type="Proteomes" id="UP000218231"/>
    </source>
</evidence>
<evidence type="ECO:0000256" key="7">
    <source>
        <dbReference type="ARBA" id="ARBA00022989"/>
    </source>
</evidence>
<dbReference type="Gene3D" id="2.10.25.10">
    <property type="entry name" value="Laminin"/>
    <property type="match status" value="1"/>
</dbReference>
<keyword evidence="3 13" id="KW-0812">Transmembrane</keyword>
<dbReference type="SMART" id="SM00539">
    <property type="entry name" value="NIDO"/>
    <property type="match status" value="2"/>
</dbReference>
<dbReference type="Pfam" id="PF12947">
    <property type="entry name" value="EGF_3"/>
    <property type="match status" value="1"/>
</dbReference>
<gene>
    <name evidence="17" type="ORF">WR25_23109</name>
</gene>
<dbReference type="InterPro" id="IPR024731">
    <property type="entry name" value="NELL2-like_EGF"/>
</dbReference>
<dbReference type="GO" id="GO:0071944">
    <property type="term" value="C:cell periphery"/>
    <property type="evidence" value="ECO:0007669"/>
    <property type="project" value="UniProtKB-ARBA"/>
</dbReference>
<evidence type="ECO:0000256" key="13">
    <source>
        <dbReference type="SAM" id="Phobius"/>
    </source>
</evidence>
<keyword evidence="10" id="KW-0325">Glycoprotein</keyword>
<feature type="region of interest" description="Disordered" evidence="12">
    <location>
        <begin position="1056"/>
        <end position="1109"/>
    </location>
</feature>
<dbReference type="PANTHER" id="PTHR13802">
    <property type="entry name" value="MUCIN 4-RELATED"/>
    <property type="match status" value="1"/>
</dbReference>
<feature type="signal peptide" evidence="14">
    <location>
        <begin position="1"/>
        <end position="25"/>
    </location>
</feature>
<dbReference type="PROSITE" id="PS50026">
    <property type="entry name" value="EGF_3"/>
    <property type="match status" value="1"/>
</dbReference>
<dbReference type="PANTHER" id="PTHR13802:SF64">
    <property type="entry name" value="DENDRITE EXTENSION DEFECTIVE PROTEIN 1"/>
    <property type="match status" value="1"/>
</dbReference>
<evidence type="ECO:0000259" key="15">
    <source>
        <dbReference type="PROSITE" id="PS50026"/>
    </source>
</evidence>
<dbReference type="GO" id="GO:0048731">
    <property type="term" value="P:system development"/>
    <property type="evidence" value="ECO:0007669"/>
    <property type="project" value="UniProtKB-ARBA"/>
</dbReference>
<feature type="compositionally biased region" description="Gly residues" evidence="12">
    <location>
        <begin position="1073"/>
        <end position="1092"/>
    </location>
</feature>
<keyword evidence="7 13" id="KW-1133">Transmembrane helix</keyword>
<dbReference type="InterPro" id="IPR000152">
    <property type="entry name" value="EGF-type_Asp/Asn_hydroxyl_site"/>
</dbReference>
<evidence type="ECO:0000256" key="9">
    <source>
        <dbReference type="ARBA" id="ARBA00023157"/>
    </source>
</evidence>
<dbReference type="SMART" id="SM00181">
    <property type="entry name" value="EGF"/>
    <property type="match status" value="2"/>
</dbReference>
<dbReference type="GO" id="GO:0048513">
    <property type="term" value="P:animal organ development"/>
    <property type="evidence" value="ECO:0007669"/>
    <property type="project" value="UniProtKB-ARBA"/>
</dbReference>
<reference evidence="17 18" key="1">
    <citation type="journal article" date="2017" name="Curr. Biol.">
        <title>Genome architecture and evolution of a unichromosomal asexual nematode.</title>
        <authorList>
            <person name="Fradin H."/>
            <person name="Zegar C."/>
            <person name="Gutwein M."/>
            <person name="Lucas J."/>
            <person name="Kovtun M."/>
            <person name="Corcoran D."/>
            <person name="Baugh L.R."/>
            <person name="Kiontke K."/>
            <person name="Gunsalus K."/>
            <person name="Fitch D.H."/>
            <person name="Piano F."/>
        </authorList>
    </citation>
    <scope>NUCLEOTIDE SEQUENCE [LARGE SCALE GENOMIC DNA]</scope>
    <source>
        <strain evidence="17">PF1309</strain>
    </source>
</reference>
<dbReference type="SUPFAM" id="SSF57196">
    <property type="entry name" value="EGF/Laminin"/>
    <property type="match status" value="1"/>
</dbReference>
<feature type="domain" description="EGF-like" evidence="15">
    <location>
        <begin position="409"/>
        <end position="449"/>
    </location>
</feature>
<keyword evidence="2 11" id="KW-0245">EGF-like domain</keyword>
<dbReference type="OrthoDB" id="6236007at2759"/>
<feature type="transmembrane region" description="Helical" evidence="13">
    <location>
        <begin position="967"/>
        <end position="990"/>
    </location>
</feature>
<keyword evidence="5" id="KW-0677">Repeat</keyword>
<keyword evidence="18" id="KW-1185">Reference proteome</keyword>
<comment type="caution">
    <text evidence="11">Lacks conserved residue(s) required for the propagation of feature annotation.</text>
</comment>
<feature type="domain" description="NIDO" evidence="16">
    <location>
        <begin position="157"/>
        <end position="296"/>
    </location>
</feature>
<evidence type="ECO:0008006" key="19">
    <source>
        <dbReference type="Google" id="ProtNLM"/>
    </source>
</evidence>
<protein>
    <recommendedName>
        <fullName evidence="19">EGF-like domain-containing protein</fullName>
    </recommendedName>
</protein>
<evidence type="ECO:0000256" key="2">
    <source>
        <dbReference type="ARBA" id="ARBA00022536"/>
    </source>
</evidence>
<evidence type="ECO:0000313" key="17">
    <source>
        <dbReference type="EMBL" id="PAV88480.1"/>
    </source>
</evidence>
<dbReference type="PROSITE" id="PS01186">
    <property type="entry name" value="EGF_2"/>
    <property type="match status" value="1"/>
</dbReference>
<dbReference type="GO" id="GO:0005509">
    <property type="term" value="F:calcium ion binding"/>
    <property type="evidence" value="ECO:0007669"/>
    <property type="project" value="InterPro"/>
</dbReference>
<evidence type="ECO:0000256" key="10">
    <source>
        <dbReference type="ARBA" id="ARBA00023180"/>
    </source>
</evidence>
<evidence type="ECO:0000256" key="11">
    <source>
        <dbReference type="PROSITE-ProRule" id="PRU00076"/>
    </source>
</evidence>
<dbReference type="InterPro" id="IPR003886">
    <property type="entry name" value="NIDO_dom"/>
</dbReference>
<evidence type="ECO:0000256" key="12">
    <source>
        <dbReference type="SAM" id="MobiDB-lite"/>
    </source>
</evidence>
<evidence type="ECO:0000256" key="1">
    <source>
        <dbReference type="ARBA" id="ARBA00004479"/>
    </source>
</evidence>
<dbReference type="PROSITE" id="PS51220">
    <property type="entry name" value="NIDO"/>
    <property type="match status" value="2"/>
</dbReference>
<keyword evidence="9" id="KW-1015">Disulfide bond</keyword>
<evidence type="ECO:0000256" key="3">
    <source>
        <dbReference type="ARBA" id="ARBA00022692"/>
    </source>
</evidence>
<evidence type="ECO:0000256" key="14">
    <source>
        <dbReference type="SAM" id="SignalP"/>
    </source>
</evidence>
<evidence type="ECO:0000256" key="4">
    <source>
        <dbReference type="ARBA" id="ARBA00022729"/>
    </source>
</evidence>
<keyword evidence="4 14" id="KW-0732">Signal</keyword>